<dbReference type="InterPro" id="IPR050498">
    <property type="entry name" value="Ycf3"/>
</dbReference>
<dbReference type="EMBL" id="DQZW01000148">
    <property type="protein sequence ID" value="HDL89887.1"/>
    <property type="molecule type" value="Genomic_DNA"/>
</dbReference>
<dbReference type="PANTHER" id="PTHR44858">
    <property type="entry name" value="TETRATRICOPEPTIDE REPEAT PROTEIN 6"/>
    <property type="match status" value="1"/>
</dbReference>
<sequence>MLEMWLRRKIESMVTGSILLLAYRRLQNLVACSLSVQSGEHLWAERFDRPFDDLFEILDELVSRIVGTIVGRVEASDMAEARRKRPEDRTAYDYLLRGLEYHRLGGITLDNLREAVKWFDRAITADANYGLAYAWRVCATSLLPDFDLDEAMKTIQKAIELDENDAEAHRIMGSAQMLYRDFEAAEYHHRRAMELNPSDAYIKARSAAFYTFKGDPTHALELIDAAVAQDPFLTVWCIEERGVALFVLRRFEEALSALGAMPFQTFRSRCYEAACRMSMGDQAVACEAVAKALLIQPTLTASKFFHMETYQDREQISNLHDLLLAAGLPQTAPVS</sequence>
<evidence type="ECO:0000256" key="3">
    <source>
        <dbReference type="PROSITE-ProRule" id="PRU00339"/>
    </source>
</evidence>
<proteinExistence type="predicted"/>
<name>A0A7C1ALL7_9BACT</name>
<dbReference type="PANTHER" id="PTHR44858:SF1">
    <property type="entry name" value="UDP-N-ACETYLGLUCOSAMINE--PEPTIDE N-ACETYLGLUCOSAMINYLTRANSFERASE SPINDLY-RELATED"/>
    <property type="match status" value="1"/>
</dbReference>
<dbReference type="Gene3D" id="1.25.40.10">
    <property type="entry name" value="Tetratricopeptide repeat domain"/>
    <property type="match status" value="1"/>
</dbReference>
<evidence type="ECO:0000256" key="1">
    <source>
        <dbReference type="ARBA" id="ARBA00022737"/>
    </source>
</evidence>
<dbReference type="Pfam" id="PF13181">
    <property type="entry name" value="TPR_8"/>
    <property type="match status" value="1"/>
</dbReference>
<reference evidence="4" key="1">
    <citation type="journal article" date="2020" name="mSystems">
        <title>Genome- and Community-Level Interaction Insights into Carbon Utilization and Element Cycling Functions of Hydrothermarchaeota in Hydrothermal Sediment.</title>
        <authorList>
            <person name="Zhou Z."/>
            <person name="Liu Y."/>
            <person name="Xu W."/>
            <person name="Pan J."/>
            <person name="Luo Z.H."/>
            <person name="Li M."/>
        </authorList>
    </citation>
    <scope>NUCLEOTIDE SEQUENCE [LARGE SCALE GENOMIC DNA]</scope>
    <source>
        <strain evidence="4">HyVt-19</strain>
    </source>
</reference>
<dbReference type="SMART" id="SM00028">
    <property type="entry name" value="TPR"/>
    <property type="match status" value="5"/>
</dbReference>
<keyword evidence="2 3" id="KW-0802">TPR repeat</keyword>
<comment type="caution">
    <text evidence="4">The sequence shown here is derived from an EMBL/GenBank/DDBJ whole genome shotgun (WGS) entry which is preliminary data.</text>
</comment>
<dbReference type="PROSITE" id="PS50005">
    <property type="entry name" value="TPR"/>
    <property type="match status" value="2"/>
</dbReference>
<accession>A0A7C1ALL7</accession>
<dbReference type="SUPFAM" id="SSF48452">
    <property type="entry name" value="TPR-like"/>
    <property type="match status" value="1"/>
</dbReference>
<evidence type="ECO:0000313" key="4">
    <source>
        <dbReference type="EMBL" id="HDL89887.1"/>
    </source>
</evidence>
<protein>
    <submittedName>
        <fullName evidence="4">Uncharacterized protein</fullName>
    </submittedName>
</protein>
<feature type="repeat" description="TPR" evidence="3">
    <location>
        <begin position="166"/>
        <end position="199"/>
    </location>
</feature>
<dbReference type="AlphaFoldDB" id="A0A7C1ALL7"/>
<gene>
    <name evidence="4" type="ORF">ENG14_03180</name>
</gene>
<dbReference type="InterPro" id="IPR011990">
    <property type="entry name" value="TPR-like_helical_dom_sf"/>
</dbReference>
<feature type="repeat" description="TPR" evidence="3">
    <location>
        <begin position="132"/>
        <end position="165"/>
    </location>
</feature>
<organism evidence="4">
    <name type="scientific">Thermodesulforhabdus norvegica</name>
    <dbReference type="NCBI Taxonomy" id="39841"/>
    <lineage>
        <taxon>Bacteria</taxon>
        <taxon>Pseudomonadati</taxon>
        <taxon>Thermodesulfobacteriota</taxon>
        <taxon>Syntrophobacteria</taxon>
        <taxon>Syntrophobacterales</taxon>
        <taxon>Thermodesulforhabdaceae</taxon>
        <taxon>Thermodesulforhabdus</taxon>
    </lineage>
</organism>
<evidence type="ECO:0000256" key="2">
    <source>
        <dbReference type="ARBA" id="ARBA00022803"/>
    </source>
</evidence>
<dbReference type="InterPro" id="IPR019734">
    <property type="entry name" value="TPR_rpt"/>
</dbReference>
<keyword evidence="1" id="KW-0677">Repeat</keyword>
<dbReference type="Proteomes" id="UP000886355">
    <property type="component" value="Unassembled WGS sequence"/>
</dbReference>